<evidence type="ECO:0000256" key="1">
    <source>
        <dbReference type="SAM" id="MobiDB-lite"/>
    </source>
</evidence>
<organism evidence="3 4">
    <name type="scientific">Populus alba x Populus x berolinensis</name>
    <dbReference type="NCBI Taxonomy" id="444605"/>
    <lineage>
        <taxon>Eukaryota</taxon>
        <taxon>Viridiplantae</taxon>
        <taxon>Streptophyta</taxon>
        <taxon>Embryophyta</taxon>
        <taxon>Tracheophyta</taxon>
        <taxon>Spermatophyta</taxon>
        <taxon>Magnoliopsida</taxon>
        <taxon>eudicotyledons</taxon>
        <taxon>Gunneridae</taxon>
        <taxon>Pentapetalae</taxon>
        <taxon>rosids</taxon>
        <taxon>fabids</taxon>
        <taxon>Malpighiales</taxon>
        <taxon>Salicaceae</taxon>
        <taxon>Saliceae</taxon>
        <taxon>Populus</taxon>
    </lineage>
</organism>
<proteinExistence type="predicted"/>
<feature type="compositionally biased region" description="Basic residues" evidence="1">
    <location>
        <begin position="281"/>
        <end position="299"/>
    </location>
</feature>
<accession>A0AAD6QGM7</accession>
<protein>
    <submittedName>
        <fullName evidence="3">L10-interacting MYB domain-containing protein</fullName>
    </submittedName>
</protein>
<comment type="caution">
    <text evidence="3">The sequence shown here is derived from an EMBL/GenBank/DDBJ whole genome shotgun (WGS) entry which is preliminary data.</text>
</comment>
<reference evidence="3" key="1">
    <citation type="journal article" date="2023" name="Mol. Ecol. Resour.">
        <title>Chromosome-level genome assembly of a triploid poplar Populus alba 'Berolinensis'.</title>
        <authorList>
            <person name="Chen S."/>
            <person name="Yu Y."/>
            <person name="Wang X."/>
            <person name="Wang S."/>
            <person name="Zhang T."/>
            <person name="Zhou Y."/>
            <person name="He R."/>
            <person name="Meng N."/>
            <person name="Wang Y."/>
            <person name="Liu W."/>
            <person name="Liu Z."/>
            <person name="Liu J."/>
            <person name="Guo Q."/>
            <person name="Huang H."/>
            <person name="Sederoff R.R."/>
            <person name="Wang G."/>
            <person name="Qu G."/>
            <person name="Chen S."/>
        </authorList>
    </citation>
    <scope>NUCLEOTIDE SEQUENCE</scope>
    <source>
        <strain evidence="3">SC-2020</strain>
    </source>
</reference>
<feature type="region of interest" description="Disordered" evidence="1">
    <location>
        <begin position="237"/>
        <end position="304"/>
    </location>
</feature>
<dbReference type="AlphaFoldDB" id="A0AAD6QGM7"/>
<dbReference type="PANTHER" id="PTHR31704">
    <property type="entry name" value="MYB/SANT-LIKE DNA-BINDING DOMAIN PROTEIN-RELATED"/>
    <property type="match status" value="1"/>
</dbReference>
<gene>
    <name evidence="3" type="ORF">NC653_018532</name>
</gene>
<feature type="domain" description="Myb/SANT-like" evidence="2">
    <location>
        <begin position="84"/>
        <end position="176"/>
    </location>
</feature>
<dbReference type="Pfam" id="PF12776">
    <property type="entry name" value="Myb_DNA-bind_3"/>
    <property type="match status" value="1"/>
</dbReference>
<dbReference type="PANTHER" id="PTHR31704:SF37">
    <property type="entry name" value="HEAT SHOCK PROTEIN"/>
    <property type="match status" value="1"/>
</dbReference>
<keyword evidence="4" id="KW-1185">Reference proteome</keyword>
<dbReference type="EMBL" id="JAQIZT010000007">
    <property type="protein sequence ID" value="KAJ6990037.1"/>
    <property type="molecule type" value="Genomic_DNA"/>
</dbReference>
<dbReference type="Proteomes" id="UP001164929">
    <property type="component" value="Chromosome 7"/>
</dbReference>
<feature type="compositionally biased region" description="Low complexity" evidence="1">
    <location>
        <begin position="263"/>
        <end position="280"/>
    </location>
</feature>
<feature type="compositionally biased region" description="Acidic residues" evidence="1">
    <location>
        <begin position="241"/>
        <end position="255"/>
    </location>
</feature>
<dbReference type="InterPro" id="IPR024752">
    <property type="entry name" value="Myb/SANT-like_dom"/>
</dbReference>
<sequence length="333" mass="37231">MASCMSARSIISHFSLIKGNEEQLATAPKYVYRSSVIQAPELIFSKEQEDEEQPMFLQATTPPHISQLQFPTAMDGSDTHDKASWSKAMLHTFCDICITAIERGMRPNTHFDKAGWKFVVKSFKDQTGLSLSKSQLKNKWDGIKKDWRVWKKLITETGVGWSSELETISATDEWWQSKIQEMRGAKKFRHVGIEPSLCAKYDIMFTNIVATGEYAWTPSQGLLSDEDNVAAGMRNTTNEDTNMEEGSGDSEEDAIPDFSQDVSNMVGGSNVANSSSNPSSSKRKSPHQTKPQLRKKKRGTGMGATLVARMDKIFETVSMPRGITAPCRDKKRL</sequence>
<evidence type="ECO:0000313" key="4">
    <source>
        <dbReference type="Proteomes" id="UP001164929"/>
    </source>
</evidence>
<name>A0AAD6QGM7_9ROSI</name>
<evidence type="ECO:0000313" key="3">
    <source>
        <dbReference type="EMBL" id="KAJ6990037.1"/>
    </source>
</evidence>
<evidence type="ECO:0000259" key="2">
    <source>
        <dbReference type="Pfam" id="PF12776"/>
    </source>
</evidence>